<dbReference type="RefSeq" id="WP_359698489.1">
    <property type="nucleotide sequence ID" value="NZ_JBEYXT010000146.1"/>
</dbReference>
<comment type="caution">
    <text evidence="1">The sequence shown here is derived from an EMBL/GenBank/DDBJ whole genome shotgun (WGS) entry which is preliminary data.</text>
</comment>
<sequence length="55" mass="5661">MPDLDRLRRAITHFVAVTVAALDATGGGRASRTGALANVLRPLLPATPSEGGRHG</sequence>
<organism evidence="1 2">
    <name type="scientific">Streptomyces neyagawaensis</name>
    <dbReference type="NCBI Taxonomy" id="42238"/>
    <lineage>
        <taxon>Bacteria</taxon>
        <taxon>Bacillati</taxon>
        <taxon>Actinomycetota</taxon>
        <taxon>Actinomycetes</taxon>
        <taxon>Kitasatosporales</taxon>
        <taxon>Streptomycetaceae</taxon>
        <taxon>Streptomyces</taxon>
    </lineage>
</organism>
<keyword evidence="2" id="KW-1185">Reference proteome</keyword>
<evidence type="ECO:0000313" key="2">
    <source>
        <dbReference type="Proteomes" id="UP001551189"/>
    </source>
</evidence>
<protein>
    <submittedName>
        <fullName evidence="1">Uncharacterized protein</fullName>
    </submittedName>
</protein>
<gene>
    <name evidence="1" type="ORF">ABZ931_26600</name>
</gene>
<evidence type="ECO:0000313" key="1">
    <source>
        <dbReference type="EMBL" id="MEU6804550.1"/>
    </source>
</evidence>
<name>A0ABV3B534_9ACTN</name>
<proteinExistence type="predicted"/>
<dbReference type="Proteomes" id="UP001551189">
    <property type="component" value="Unassembled WGS sequence"/>
</dbReference>
<dbReference type="EMBL" id="JBEYXT010000146">
    <property type="protein sequence ID" value="MEU6804550.1"/>
    <property type="molecule type" value="Genomic_DNA"/>
</dbReference>
<reference evidence="1 2" key="1">
    <citation type="submission" date="2024-06" db="EMBL/GenBank/DDBJ databases">
        <title>The Natural Products Discovery Center: Release of the First 8490 Sequenced Strains for Exploring Actinobacteria Biosynthetic Diversity.</title>
        <authorList>
            <person name="Kalkreuter E."/>
            <person name="Kautsar S.A."/>
            <person name="Yang D."/>
            <person name="Bader C.D."/>
            <person name="Teijaro C.N."/>
            <person name="Fluegel L."/>
            <person name="Davis C.M."/>
            <person name="Simpson J.R."/>
            <person name="Lauterbach L."/>
            <person name="Steele A.D."/>
            <person name="Gui C."/>
            <person name="Meng S."/>
            <person name="Li G."/>
            <person name="Viehrig K."/>
            <person name="Ye F."/>
            <person name="Su P."/>
            <person name="Kiefer A.F."/>
            <person name="Nichols A."/>
            <person name="Cepeda A.J."/>
            <person name="Yan W."/>
            <person name="Fan B."/>
            <person name="Jiang Y."/>
            <person name="Adhikari A."/>
            <person name="Zheng C.-J."/>
            <person name="Schuster L."/>
            <person name="Cowan T.M."/>
            <person name="Smanski M.J."/>
            <person name="Chevrette M.G."/>
            <person name="De Carvalho L.P.S."/>
            <person name="Shen B."/>
        </authorList>
    </citation>
    <scope>NUCLEOTIDE SEQUENCE [LARGE SCALE GENOMIC DNA]</scope>
    <source>
        <strain evidence="1 2">NPDC046851</strain>
    </source>
</reference>
<accession>A0ABV3B534</accession>